<dbReference type="OrthoDB" id="1689175at2759"/>
<keyword evidence="4" id="KW-1185">Reference proteome</keyword>
<dbReference type="PANTHER" id="PTHR34967">
    <property type="entry name" value="OS02G0257200 PROTEIN"/>
    <property type="match status" value="1"/>
</dbReference>
<name>A0A804JJ82_MUSAM</name>
<dbReference type="KEGG" id="mus:103988835"/>
<dbReference type="AlphaFoldDB" id="A0A804JJ82"/>
<protein>
    <submittedName>
        <fullName evidence="2">(wild Malaysian banana) hypothetical protein</fullName>
    </submittedName>
</protein>
<reference evidence="3" key="2">
    <citation type="submission" date="2021-05" db="UniProtKB">
        <authorList>
            <consortium name="EnsemblPlants"/>
        </authorList>
    </citation>
    <scope>IDENTIFICATION</scope>
    <source>
        <strain evidence="3">subsp. malaccensis</strain>
    </source>
</reference>
<dbReference type="PANTHER" id="PTHR34967:SF1">
    <property type="entry name" value="OS02G0257200 PROTEIN"/>
    <property type="match status" value="1"/>
</dbReference>
<dbReference type="EnsemblPlants" id="Ma06_t22570.1">
    <property type="protein sequence ID" value="Ma06_p22570.1"/>
    <property type="gene ID" value="Ma06_g22570"/>
</dbReference>
<dbReference type="Proteomes" id="UP000012960">
    <property type="component" value="Unplaced"/>
</dbReference>
<feature type="transmembrane region" description="Helical" evidence="1">
    <location>
        <begin position="98"/>
        <end position="120"/>
    </location>
</feature>
<evidence type="ECO:0000313" key="3">
    <source>
        <dbReference type="EnsemblPlants" id="Ma06_p22570.1"/>
    </source>
</evidence>
<feature type="transmembrane region" description="Helical" evidence="1">
    <location>
        <begin position="169"/>
        <end position="188"/>
    </location>
</feature>
<feature type="transmembrane region" description="Helical" evidence="1">
    <location>
        <begin position="208"/>
        <end position="231"/>
    </location>
</feature>
<evidence type="ECO:0000256" key="1">
    <source>
        <dbReference type="SAM" id="Phobius"/>
    </source>
</evidence>
<reference evidence="2" key="1">
    <citation type="submission" date="2021-03" db="EMBL/GenBank/DDBJ databases">
        <authorList>
            <consortium name="Genoscope - CEA"/>
            <person name="William W."/>
        </authorList>
    </citation>
    <scope>NUCLEOTIDE SEQUENCE</scope>
    <source>
        <strain evidence="2">Doubled-haploid Pahang</strain>
    </source>
</reference>
<evidence type="ECO:0000313" key="2">
    <source>
        <dbReference type="EMBL" id="CAG1847166.1"/>
    </source>
</evidence>
<evidence type="ECO:0000313" key="4">
    <source>
        <dbReference type="Proteomes" id="UP000012960"/>
    </source>
</evidence>
<dbReference type="EMBL" id="HG996471">
    <property type="protein sequence ID" value="CAG1847166.1"/>
    <property type="molecule type" value="Genomic_DNA"/>
</dbReference>
<keyword evidence="1" id="KW-0812">Transmembrane</keyword>
<keyword evidence="1" id="KW-1133">Transmembrane helix</keyword>
<gene>
    <name evidence="2" type="ORF">GSMUA_169610.1</name>
</gene>
<feature type="transmembrane region" description="Helical" evidence="1">
    <location>
        <begin position="55"/>
        <end position="78"/>
    </location>
</feature>
<accession>A0A804JJ82</accession>
<sequence length="282" mass="31129">MVKLASARESRLYGPHSVENRWEYINAGLHVFAAALLTAGFSAELPGRSNDEVDLAVILVALALLAVVNAHDLVAHMAGIDYQFGLFGYDLQLGLVELAVPLLQMLGSIVTFTGILFLFIQEEKGFDYKMEKDAVNMLIAGPLLWVIGSIHNACQIYERADGDTQILQSGVYVPFLMGSLLFFVAGIFNRQDLRGSTHQEARITAISWAWLSTFGGLLFLVGGLTNVAKVFKMQQRDGLRLEKLRGSAQERLFRDREGRFPILENSRRRPGEEASTAAAPRG</sequence>
<organism evidence="3 4">
    <name type="scientific">Musa acuminata subsp. malaccensis</name>
    <name type="common">Wild banana</name>
    <name type="synonym">Musa malaccensis</name>
    <dbReference type="NCBI Taxonomy" id="214687"/>
    <lineage>
        <taxon>Eukaryota</taxon>
        <taxon>Viridiplantae</taxon>
        <taxon>Streptophyta</taxon>
        <taxon>Embryophyta</taxon>
        <taxon>Tracheophyta</taxon>
        <taxon>Spermatophyta</taxon>
        <taxon>Magnoliopsida</taxon>
        <taxon>Liliopsida</taxon>
        <taxon>Zingiberales</taxon>
        <taxon>Musaceae</taxon>
        <taxon>Musa</taxon>
    </lineage>
</organism>
<proteinExistence type="predicted"/>
<dbReference type="Gramene" id="Ma06_t22570.1">
    <property type="protein sequence ID" value="Ma06_p22570.1"/>
    <property type="gene ID" value="Ma06_g22570"/>
</dbReference>
<dbReference type="OMA" id="VENRWEY"/>
<keyword evidence="1" id="KW-0472">Membrane</keyword>